<evidence type="ECO:0000313" key="3">
    <source>
        <dbReference type="Proteomes" id="UP001217044"/>
    </source>
</evidence>
<dbReference type="SMART" id="SM00860">
    <property type="entry name" value="SMI1_KNR4"/>
    <property type="match status" value="1"/>
</dbReference>
<name>A0ABY7UX20_9DEIO</name>
<organism evidence="2 3">
    <name type="scientific">Deinococcus aquaticus</name>
    <dbReference type="NCBI Taxonomy" id="328692"/>
    <lineage>
        <taxon>Bacteria</taxon>
        <taxon>Thermotogati</taxon>
        <taxon>Deinococcota</taxon>
        <taxon>Deinococci</taxon>
        <taxon>Deinococcales</taxon>
        <taxon>Deinococcaceae</taxon>
        <taxon>Deinococcus</taxon>
    </lineage>
</organism>
<dbReference type="RefSeq" id="WP_273987375.1">
    <property type="nucleotide sequence ID" value="NZ_BAABQT010000007.1"/>
</dbReference>
<dbReference type="InterPro" id="IPR018958">
    <property type="entry name" value="Knr4/Smi1-like_dom"/>
</dbReference>
<dbReference type="EMBL" id="CP115165">
    <property type="protein sequence ID" value="WDA57438.1"/>
    <property type="molecule type" value="Genomic_DNA"/>
</dbReference>
<evidence type="ECO:0000313" key="2">
    <source>
        <dbReference type="EMBL" id="WDA57438.1"/>
    </source>
</evidence>
<proteinExistence type="predicted"/>
<evidence type="ECO:0000259" key="1">
    <source>
        <dbReference type="SMART" id="SM00860"/>
    </source>
</evidence>
<gene>
    <name evidence="2" type="ORF">M8445_08645</name>
</gene>
<reference evidence="2 3" key="1">
    <citation type="submission" date="2022-12" db="EMBL/GenBank/DDBJ databases">
        <title>Genome Sequence of Deinococcus aquaticus Type Strain PB314.</title>
        <authorList>
            <person name="Albert C."/>
            <person name="Hill J."/>
            <person name="Boren L."/>
            <person name="Scholz-Ng S."/>
            <person name="Fatema N."/>
            <person name="Grosso R."/>
            <person name="Soboslay E."/>
            <person name="Tuohy J."/>
        </authorList>
    </citation>
    <scope>NUCLEOTIDE SEQUENCE [LARGE SCALE GENOMIC DNA]</scope>
    <source>
        <strain evidence="2 3">PB-314</strain>
    </source>
</reference>
<dbReference type="Proteomes" id="UP001217044">
    <property type="component" value="Chromosome"/>
</dbReference>
<dbReference type="Gene3D" id="3.40.1580.10">
    <property type="entry name" value="SMI1/KNR4-like"/>
    <property type="match status" value="1"/>
</dbReference>
<feature type="domain" description="Knr4/Smi1-like" evidence="1">
    <location>
        <begin position="18"/>
        <end position="173"/>
    </location>
</feature>
<protein>
    <submittedName>
        <fullName evidence="2">SMI1/KNR4 family protein</fullName>
    </submittedName>
</protein>
<dbReference type="InterPro" id="IPR037883">
    <property type="entry name" value="Knr4/Smi1-like_sf"/>
</dbReference>
<sequence>MHSPIQLLNEAGVTFFPPATMAQIQVVEDRLGIPVPDEIRALYLDHDGEQESMDPVLLARLQSLAELSNTLDEMDEFLLNEAPTLRGLFVPLWSDDGSNYFVFFLSGPERGMIGWTNHEEPCFIAPHYRTMAGLYASLVSAYNRNGFELEREYTGDSGIGEREGRVFDAHLAAYDPALDASVRDYHGAFLLTLCPLGREHELLPLLQDDRLAVLTGNLLSRRECQWVLPALIEAVRDFASDSSIAFNLLNAITDLDAPNTGEALVNLARDYPVALSAHYLAEALQRCGFKVERPQNAQGRFVQARISVETEPDGWLVLAWANS</sequence>
<accession>A0ABY7UX20</accession>
<dbReference type="Pfam" id="PF09346">
    <property type="entry name" value="SMI1_KNR4"/>
    <property type="match status" value="1"/>
</dbReference>
<keyword evidence="3" id="KW-1185">Reference proteome</keyword>
<dbReference type="SUPFAM" id="SSF160631">
    <property type="entry name" value="SMI1/KNR4-like"/>
    <property type="match status" value="1"/>
</dbReference>